<feature type="transmembrane region" description="Helical" evidence="9">
    <location>
        <begin position="217"/>
        <end position="236"/>
    </location>
</feature>
<comment type="catalytic activity">
    <reaction evidence="7">
        <text>an acyl-CoA + a 1,2-diacyl-sn-glycerol = a triacyl-sn-glycerol + CoA</text>
        <dbReference type="Rhea" id="RHEA:10868"/>
        <dbReference type="ChEBI" id="CHEBI:17815"/>
        <dbReference type="ChEBI" id="CHEBI:57287"/>
        <dbReference type="ChEBI" id="CHEBI:58342"/>
        <dbReference type="ChEBI" id="CHEBI:64615"/>
        <dbReference type="EC" id="2.3.1.20"/>
    </reaction>
</comment>
<dbReference type="Proteomes" id="UP001244341">
    <property type="component" value="Chromosome 12b"/>
</dbReference>
<evidence type="ECO:0000256" key="4">
    <source>
        <dbReference type="ARBA" id="ARBA00023315"/>
    </source>
</evidence>
<feature type="domain" description="O-acyltransferase WSD1 C-terminal" evidence="11">
    <location>
        <begin position="352"/>
        <end position="494"/>
    </location>
</feature>
<feature type="region of interest" description="Disordered" evidence="8">
    <location>
        <begin position="511"/>
        <end position="533"/>
    </location>
</feature>
<evidence type="ECO:0000256" key="2">
    <source>
        <dbReference type="ARBA" id="ARBA00005189"/>
    </source>
</evidence>
<dbReference type="Pfam" id="PF06974">
    <property type="entry name" value="WS_DGAT_C"/>
    <property type="match status" value="1"/>
</dbReference>
<dbReference type="PANTHER" id="PTHR31650">
    <property type="entry name" value="O-ACYLTRANSFERASE (WSD1-LIKE) FAMILY PROTEIN"/>
    <property type="match status" value="1"/>
</dbReference>
<dbReference type="InterPro" id="IPR009721">
    <property type="entry name" value="O-acyltransferase_WSD1_C"/>
</dbReference>
<reference evidence="12 13" key="1">
    <citation type="submission" date="2023-05" db="EMBL/GenBank/DDBJ databases">
        <title>A 100% complete, gapless, phased diploid assembly of the Scenedesmus obliquus UTEX 3031 genome.</title>
        <authorList>
            <person name="Biondi T.C."/>
            <person name="Hanschen E.R."/>
            <person name="Kwon T."/>
            <person name="Eng W."/>
            <person name="Kruse C.P.S."/>
            <person name="Koehler S.I."/>
            <person name="Kunde Y."/>
            <person name="Gleasner C.D."/>
            <person name="You Mak K.T."/>
            <person name="Polle J."/>
            <person name="Hovde B.T."/>
            <person name="Starkenburg S.R."/>
        </authorList>
    </citation>
    <scope>NUCLEOTIDE SEQUENCE [LARGE SCALE GENOMIC DNA]</scope>
    <source>
        <strain evidence="12 13">DOE0152z</strain>
    </source>
</reference>
<evidence type="ECO:0000259" key="11">
    <source>
        <dbReference type="Pfam" id="PF06974"/>
    </source>
</evidence>
<evidence type="ECO:0000256" key="8">
    <source>
        <dbReference type="SAM" id="MobiDB-lite"/>
    </source>
</evidence>
<evidence type="ECO:0000256" key="9">
    <source>
        <dbReference type="SAM" id="Phobius"/>
    </source>
</evidence>
<dbReference type="InterPro" id="IPR004255">
    <property type="entry name" value="O-acyltransferase_WSD1_N"/>
</dbReference>
<keyword evidence="9" id="KW-0812">Transmembrane</keyword>
<evidence type="ECO:0000256" key="6">
    <source>
        <dbReference type="ARBA" id="ARBA00047604"/>
    </source>
</evidence>
<keyword evidence="4" id="KW-0012">Acyltransferase</keyword>
<keyword evidence="9" id="KW-0472">Membrane</keyword>
<accession>A0ABY8ULD7</accession>
<feature type="region of interest" description="Disordered" evidence="8">
    <location>
        <begin position="1"/>
        <end position="28"/>
    </location>
</feature>
<comment type="pathway">
    <text evidence="1">Glycerolipid metabolism; triacylglycerol biosynthesis.</text>
</comment>
<evidence type="ECO:0000256" key="3">
    <source>
        <dbReference type="ARBA" id="ARBA00022679"/>
    </source>
</evidence>
<evidence type="ECO:0000313" key="13">
    <source>
        <dbReference type="Proteomes" id="UP001244341"/>
    </source>
</evidence>
<dbReference type="InterPro" id="IPR023213">
    <property type="entry name" value="CAT-like_dom_sf"/>
</dbReference>
<keyword evidence="13" id="KW-1185">Reference proteome</keyword>
<protein>
    <recommendedName>
        <fullName evidence="14">Diacylglycerol O-acyltransferase</fullName>
    </recommendedName>
</protein>
<dbReference type="InterPro" id="IPR045034">
    <property type="entry name" value="O-acyltransferase_WSD1-like"/>
</dbReference>
<evidence type="ECO:0000256" key="7">
    <source>
        <dbReference type="ARBA" id="ARBA00048109"/>
    </source>
</evidence>
<evidence type="ECO:0000259" key="10">
    <source>
        <dbReference type="Pfam" id="PF03007"/>
    </source>
</evidence>
<evidence type="ECO:0000256" key="1">
    <source>
        <dbReference type="ARBA" id="ARBA00004771"/>
    </source>
</evidence>
<evidence type="ECO:0000313" key="12">
    <source>
        <dbReference type="EMBL" id="WIA21061.1"/>
    </source>
</evidence>
<dbReference type="PANTHER" id="PTHR31650:SF1">
    <property type="entry name" value="WAX ESTER SYNTHASE_DIACYLGLYCEROL ACYLTRANSFERASE 4-RELATED"/>
    <property type="match status" value="1"/>
</dbReference>
<feature type="domain" description="O-acyltransferase WSD1-like N-terminal" evidence="10">
    <location>
        <begin position="61"/>
        <end position="299"/>
    </location>
</feature>
<proteinExistence type="inferred from homology"/>
<evidence type="ECO:0000256" key="5">
    <source>
        <dbReference type="ARBA" id="ARBA00024360"/>
    </source>
</evidence>
<comment type="similarity">
    <text evidence="5">In the N-terminal section; belongs to the long-chain O-acyltransferase family.</text>
</comment>
<keyword evidence="3" id="KW-0808">Transferase</keyword>
<dbReference type="SUPFAM" id="SSF52777">
    <property type="entry name" value="CoA-dependent acyltransferases"/>
    <property type="match status" value="1"/>
</dbReference>
<dbReference type="Gene3D" id="3.30.559.10">
    <property type="entry name" value="Chloramphenicol acetyltransferase-like domain"/>
    <property type="match status" value="1"/>
</dbReference>
<dbReference type="Pfam" id="PF03007">
    <property type="entry name" value="WS_DGAT_cat"/>
    <property type="match status" value="1"/>
</dbReference>
<sequence length="533" mass="57659">MQLKHIKTNVPGLEVEEQRSDGSASPQDAYDSELCISPLSQFFCNAGEQSPDIIAVVQLQGHLTFEKAVPVMQHLSELHDRFRRRVVFKNGAWLGEYLQDFNVRSLCQEVTLDGPDAQAAFDEYMSKRMSGEPLGNNGLPPWDGVLIHYSADPTRSDIVLRMSHMIADGHLILKLLRQITVPQDSVAQADYAAVVLGGASPVSGGGAGEQQQQQRMWLLRAVFFLAGLVMAGFRWLGGCWSGFTALLYSTGNIFYSDPVNAVKAAPEECWGKRKIASRTLPLDDFKATAKQLGVTINTLAVSCVGGGVRRYLQAQQQAVPKSVRMLVTVDTRALKSAPAGSGKDSMSRVPANCFTYIAVPVCTGDISPVERLGRVDRAIDWIRHSPALMLAVVMPVVTKCIYRDIKKAGAAMIRLLPAKATLCFSNVRGLQGSWTFGGVPVSRIYNAVQPSAMGCVISLLSYGDVITFAHTCYASKTSTPGVLLDCIAQEYAALREAASLKLCKAGENTDAQAGSSIKHQKEPAGCNTAEDQA</sequence>
<dbReference type="EMBL" id="CP126219">
    <property type="protein sequence ID" value="WIA21061.1"/>
    <property type="molecule type" value="Genomic_DNA"/>
</dbReference>
<evidence type="ECO:0008006" key="14">
    <source>
        <dbReference type="Google" id="ProtNLM"/>
    </source>
</evidence>
<keyword evidence="9" id="KW-1133">Transmembrane helix</keyword>
<organism evidence="12 13">
    <name type="scientific">Tetradesmus obliquus</name>
    <name type="common">Green alga</name>
    <name type="synonym">Acutodesmus obliquus</name>
    <dbReference type="NCBI Taxonomy" id="3088"/>
    <lineage>
        <taxon>Eukaryota</taxon>
        <taxon>Viridiplantae</taxon>
        <taxon>Chlorophyta</taxon>
        <taxon>core chlorophytes</taxon>
        <taxon>Chlorophyceae</taxon>
        <taxon>CS clade</taxon>
        <taxon>Sphaeropleales</taxon>
        <taxon>Scenedesmaceae</taxon>
        <taxon>Tetradesmus</taxon>
    </lineage>
</organism>
<comment type="catalytic activity">
    <reaction evidence="6">
        <text>a long chain fatty alcohol + a fatty acyl-CoA = a long-chain alcohol wax ester + CoA</text>
        <dbReference type="Rhea" id="RHEA:38443"/>
        <dbReference type="ChEBI" id="CHEBI:17135"/>
        <dbReference type="ChEBI" id="CHEBI:57287"/>
        <dbReference type="ChEBI" id="CHEBI:77636"/>
        <dbReference type="ChEBI" id="CHEBI:235323"/>
        <dbReference type="EC" id="2.3.1.75"/>
    </reaction>
</comment>
<gene>
    <name evidence="12" type="ORF">OEZ85_005383</name>
</gene>
<comment type="pathway">
    <text evidence="2">Lipid metabolism.</text>
</comment>
<name>A0ABY8ULD7_TETOB</name>